<feature type="chain" id="PRO_5025049195" evidence="7">
    <location>
        <begin position="24"/>
        <end position="305"/>
    </location>
</feature>
<sequence precursor="true">MLHQWLRRGLLVLLLAWLPSVHAEETPLKVVATFSVLGDMVRAVGGDRVQLTTLVGPDSDAHVYQPTPADAKTVAEADILFVNGFGFEGWLERLIEASGYKGKMVTVTEGITGLPLADADGHKEEHGHGDVDPHAWQSLAHAKTYVHNINRGLQAADPLNSAVYAINRDAYLQQLTELEQLITDTLDKLPESRRKVVTSHDAFGYFADAYRLTFLAPQGISTETEATAKDVAALIEQIRAEKITAVFLENMMSPRLLEQIAAESGAKVGGTLYADALSPADGEAGTYPKMMQHNIETLYQALKAE</sequence>
<comment type="subcellular location">
    <subcellularLocation>
        <location evidence="1">Cell envelope</location>
    </subcellularLocation>
</comment>
<dbReference type="InterPro" id="IPR050492">
    <property type="entry name" value="Bact_metal-bind_prot9"/>
</dbReference>
<feature type="signal peptide" evidence="7">
    <location>
        <begin position="1"/>
        <end position="23"/>
    </location>
</feature>
<dbReference type="Gene3D" id="3.40.50.1980">
    <property type="entry name" value="Nitrogenase molybdenum iron protein domain"/>
    <property type="match status" value="2"/>
</dbReference>
<evidence type="ECO:0000313" key="9">
    <source>
        <dbReference type="Proteomes" id="UP000005317"/>
    </source>
</evidence>
<dbReference type="PRINTS" id="PR00690">
    <property type="entry name" value="ADHESNFAMILY"/>
</dbReference>
<keyword evidence="4" id="KW-0479">Metal-binding</keyword>
<evidence type="ECO:0000313" key="8">
    <source>
        <dbReference type="EMBL" id="EIJ33610.1"/>
    </source>
</evidence>
<dbReference type="Proteomes" id="UP000005317">
    <property type="component" value="Unassembled WGS sequence"/>
</dbReference>
<dbReference type="SUPFAM" id="SSF53807">
    <property type="entry name" value="Helical backbone' metal receptor"/>
    <property type="match status" value="1"/>
</dbReference>
<dbReference type="GO" id="GO:0030313">
    <property type="term" value="C:cell envelope"/>
    <property type="evidence" value="ECO:0007669"/>
    <property type="project" value="UniProtKB-SubCell"/>
</dbReference>
<evidence type="ECO:0000256" key="2">
    <source>
        <dbReference type="ARBA" id="ARBA00011028"/>
    </source>
</evidence>
<evidence type="ECO:0000256" key="1">
    <source>
        <dbReference type="ARBA" id="ARBA00004196"/>
    </source>
</evidence>
<dbReference type="PANTHER" id="PTHR42953:SF1">
    <property type="entry name" value="METAL-BINDING PROTEIN HI_0362-RELATED"/>
    <property type="match status" value="1"/>
</dbReference>
<keyword evidence="3 6" id="KW-0813">Transport</keyword>
<keyword evidence="5 7" id="KW-0732">Signal</keyword>
<dbReference type="OrthoDB" id="9793396at2"/>
<name>A0A656HDU6_THINJ</name>
<dbReference type="AlphaFoldDB" id="A0A656HDU6"/>
<organism evidence="8 9">
    <name type="scientific">Thiothrix nivea (strain ATCC 35100 / DSM 5205 / JP2)</name>
    <dbReference type="NCBI Taxonomy" id="870187"/>
    <lineage>
        <taxon>Bacteria</taxon>
        <taxon>Pseudomonadati</taxon>
        <taxon>Pseudomonadota</taxon>
        <taxon>Gammaproteobacteria</taxon>
        <taxon>Thiotrichales</taxon>
        <taxon>Thiotrichaceae</taxon>
        <taxon>Thiothrix</taxon>
    </lineage>
</organism>
<dbReference type="GO" id="GO:0046872">
    <property type="term" value="F:metal ion binding"/>
    <property type="evidence" value="ECO:0007669"/>
    <property type="project" value="UniProtKB-KW"/>
</dbReference>
<dbReference type="GO" id="GO:0007155">
    <property type="term" value="P:cell adhesion"/>
    <property type="evidence" value="ECO:0007669"/>
    <property type="project" value="InterPro"/>
</dbReference>
<dbReference type="InterPro" id="IPR006128">
    <property type="entry name" value="Lipoprotein_PsaA-like"/>
</dbReference>
<dbReference type="PANTHER" id="PTHR42953">
    <property type="entry name" value="HIGH-AFFINITY ZINC UPTAKE SYSTEM PROTEIN ZNUA-RELATED"/>
    <property type="match status" value="1"/>
</dbReference>
<evidence type="ECO:0000256" key="6">
    <source>
        <dbReference type="RuleBase" id="RU003512"/>
    </source>
</evidence>
<dbReference type="RefSeq" id="WP_002707561.1">
    <property type="nucleotide sequence ID" value="NZ_JH651384.1"/>
</dbReference>
<dbReference type="GO" id="GO:0030001">
    <property type="term" value="P:metal ion transport"/>
    <property type="evidence" value="ECO:0007669"/>
    <property type="project" value="InterPro"/>
</dbReference>
<protein>
    <submittedName>
        <fullName evidence="8">ABC-type metal ion transporter, periplasmic subunit</fullName>
    </submittedName>
</protein>
<proteinExistence type="inferred from homology"/>
<evidence type="ECO:0000256" key="7">
    <source>
        <dbReference type="SAM" id="SignalP"/>
    </source>
</evidence>
<evidence type="ECO:0000256" key="4">
    <source>
        <dbReference type="ARBA" id="ARBA00022723"/>
    </source>
</evidence>
<dbReference type="EMBL" id="JH651384">
    <property type="protein sequence ID" value="EIJ33610.1"/>
    <property type="molecule type" value="Genomic_DNA"/>
</dbReference>
<gene>
    <name evidence="8" type="ORF">Thini_0985</name>
</gene>
<evidence type="ECO:0000256" key="5">
    <source>
        <dbReference type="ARBA" id="ARBA00022729"/>
    </source>
</evidence>
<dbReference type="Pfam" id="PF01297">
    <property type="entry name" value="ZnuA"/>
    <property type="match status" value="1"/>
</dbReference>
<evidence type="ECO:0000256" key="3">
    <source>
        <dbReference type="ARBA" id="ARBA00022448"/>
    </source>
</evidence>
<dbReference type="InterPro" id="IPR006127">
    <property type="entry name" value="ZnuA-like"/>
</dbReference>
<comment type="similarity">
    <text evidence="2 6">Belongs to the bacterial solute-binding protein 9 family.</text>
</comment>
<reference evidence="9" key="1">
    <citation type="journal article" date="2011" name="Stand. Genomic Sci.">
        <title>Genome sequence of the filamentous, gliding Thiothrix nivea neotype strain (JP2(T)).</title>
        <authorList>
            <person name="Lapidus A."/>
            <person name="Nolan M."/>
            <person name="Lucas S."/>
            <person name="Glavina Del Rio T."/>
            <person name="Tice H."/>
            <person name="Cheng J.F."/>
            <person name="Tapia R."/>
            <person name="Han C."/>
            <person name="Goodwin L."/>
            <person name="Pitluck S."/>
            <person name="Liolios K."/>
            <person name="Pagani I."/>
            <person name="Ivanova N."/>
            <person name="Huntemann M."/>
            <person name="Mavromatis K."/>
            <person name="Mikhailova N."/>
            <person name="Pati A."/>
            <person name="Chen A."/>
            <person name="Palaniappan K."/>
            <person name="Land M."/>
            <person name="Brambilla E.M."/>
            <person name="Rohde M."/>
            <person name="Abt B."/>
            <person name="Verbarg S."/>
            <person name="Goker M."/>
            <person name="Bristow J."/>
            <person name="Eisen J.A."/>
            <person name="Markowitz V."/>
            <person name="Hugenholtz P."/>
            <person name="Kyrpides N.C."/>
            <person name="Klenk H.P."/>
            <person name="Woyke T."/>
        </authorList>
    </citation>
    <scope>NUCLEOTIDE SEQUENCE [LARGE SCALE GENOMIC DNA]</scope>
    <source>
        <strain evidence="9">ATCC 35100 / DSM 5205 / JP2</strain>
    </source>
</reference>
<dbReference type="InterPro" id="IPR006129">
    <property type="entry name" value="AdhesinB"/>
</dbReference>
<accession>A0A656HDU6</accession>
<keyword evidence="9" id="KW-1185">Reference proteome</keyword>
<dbReference type="PRINTS" id="PR00691">
    <property type="entry name" value="ADHESINB"/>
</dbReference>
<dbReference type="CDD" id="cd01137">
    <property type="entry name" value="PsaA"/>
    <property type="match status" value="1"/>
</dbReference>